<dbReference type="GO" id="GO:0000271">
    <property type="term" value="P:polysaccharide biosynthetic process"/>
    <property type="evidence" value="ECO:0007669"/>
    <property type="project" value="InterPro"/>
</dbReference>
<dbReference type="Pfam" id="PF05159">
    <property type="entry name" value="Capsule_synth"/>
    <property type="match status" value="1"/>
</dbReference>
<dbReference type="CDD" id="cd16441">
    <property type="entry name" value="beta_Kdo_transferase_KpsS"/>
    <property type="match status" value="1"/>
</dbReference>
<name>A0A919E4A8_9PROT</name>
<gene>
    <name evidence="1" type="primary">wcbO</name>
    <name evidence="1" type="ORF">GCM10017044_11120</name>
</gene>
<evidence type="ECO:0000313" key="1">
    <source>
        <dbReference type="EMBL" id="GHF18373.1"/>
    </source>
</evidence>
<reference evidence="1" key="2">
    <citation type="submission" date="2020-09" db="EMBL/GenBank/DDBJ databases">
        <authorList>
            <person name="Sun Q."/>
            <person name="Kim S."/>
        </authorList>
    </citation>
    <scope>NUCLEOTIDE SEQUENCE</scope>
    <source>
        <strain evidence="1">KCTC 42590</strain>
    </source>
</reference>
<proteinExistence type="predicted"/>
<keyword evidence="2" id="KW-1185">Reference proteome</keyword>
<evidence type="ECO:0000313" key="2">
    <source>
        <dbReference type="Proteomes" id="UP000630923"/>
    </source>
</evidence>
<accession>A0A919E4A8</accession>
<dbReference type="Proteomes" id="UP000630923">
    <property type="component" value="Unassembled WGS sequence"/>
</dbReference>
<dbReference type="AlphaFoldDB" id="A0A919E4A8"/>
<dbReference type="GO" id="GO:0015774">
    <property type="term" value="P:polysaccharide transport"/>
    <property type="evidence" value="ECO:0007669"/>
    <property type="project" value="InterPro"/>
</dbReference>
<reference evidence="1" key="1">
    <citation type="journal article" date="2014" name="Int. J. Syst. Evol. Microbiol.">
        <title>Complete genome sequence of Corynebacterium casei LMG S-19264T (=DSM 44701T), isolated from a smear-ripened cheese.</title>
        <authorList>
            <consortium name="US DOE Joint Genome Institute (JGI-PGF)"/>
            <person name="Walter F."/>
            <person name="Albersmeier A."/>
            <person name="Kalinowski J."/>
            <person name="Ruckert C."/>
        </authorList>
    </citation>
    <scope>NUCLEOTIDE SEQUENCE</scope>
    <source>
        <strain evidence="1">KCTC 42590</strain>
    </source>
</reference>
<organism evidence="1 2">
    <name type="scientific">Kordiimonas sediminis</name>
    <dbReference type="NCBI Taxonomy" id="1735581"/>
    <lineage>
        <taxon>Bacteria</taxon>
        <taxon>Pseudomonadati</taxon>
        <taxon>Pseudomonadota</taxon>
        <taxon>Alphaproteobacteria</taxon>
        <taxon>Kordiimonadales</taxon>
        <taxon>Kordiimonadaceae</taxon>
        <taxon>Kordiimonas</taxon>
    </lineage>
</organism>
<sequence>MPTPFFQEIGDRLARAGHHVHKVHYTAGDALFWRNLPATRFTGTSDTLAGFYRNIIDQHQVDTLILFGDCREIHLPAIEEAKQRGLTLYVCEEGYIRPGWITFEKGGSNNKSNMPRTLTGIRAILQTLTRTQEKANAQNDLGDSLAHIDVFNPQRTYGNPMPARVRMDLMNIAASLLNPVLYPAYKTHRPETKAQEAWGWIKKLANAPFIKNHHSQLAKRYELTETDFFLVPLQLNSDYQIRANSSYASVTDFIEEILQSFAVHAKGKDRLLIKLHPLDNGRINYARFIQRHAKAHGISDRVDFLIGGNLEEILSNCKGVVLVNSTTGFAALRHLKPVKVTGRAFYDMADITFSGTLDEFWTSATAPAKEDIKDFMKVVIATTQIPGDLFTHEGLTVAADAAVTRLLADRQSLQITDQQKADISL</sequence>
<dbReference type="EMBL" id="BNCI01000001">
    <property type="protein sequence ID" value="GHF18373.1"/>
    <property type="molecule type" value="Genomic_DNA"/>
</dbReference>
<dbReference type="InterPro" id="IPR007833">
    <property type="entry name" value="Capsule_polysaccharide_synth"/>
</dbReference>
<comment type="caution">
    <text evidence="1">The sequence shown here is derived from an EMBL/GenBank/DDBJ whole genome shotgun (WGS) entry which is preliminary data.</text>
</comment>
<protein>
    <submittedName>
        <fullName evidence="1">Capsular polysaccharide export protein</fullName>
    </submittedName>
</protein>